<protein>
    <submittedName>
        <fullName evidence="1">Uncharacterized protein</fullName>
    </submittedName>
</protein>
<accession>A0A4Y7TAS8</accession>
<keyword evidence="2" id="KW-1185">Reference proteome</keyword>
<dbReference type="EMBL" id="QPFP01000019">
    <property type="protein sequence ID" value="TEB31275.1"/>
    <property type="molecule type" value="Genomic_DNA"/>
</dbReference>
<evidence type="ECO:0000313" key="2">
    <source>
        <dbReference type="Proteomes" id="UP000298030"/>
    </source>
</evidence>
<proteinExistence type="predicted"/>
<dbReference type="Proteomes" id="UP000298030">
    <property type="component" value="Unassembled WGS sequence"/>
</dbReference>
<reference evidence="1 2" key="1">
    <citation type="journal article" date="2019" name="Nat. Ecol. Evol.">
        <title>Megaphylogeny resolves global patterns of mushroom evolution.</title>
        <authorList>
            <person name="Varga T."/>
            <person name="Krizsan K."/>
            <person name="Foldi C."/>
            <person name="Dima B."/>
            <person name="Sanchez-Garcia M."/>
            <person name="Sanchez-Ramirez S."/>
            <person name="Szollosi G.J."/>
            <person name="Szarkandi J.G."/>
            <person name="Papp V."/>
            <person name="Albert L."/>
            <person name="Andreopoulos W."/>
            <person name="Angelini C."/>
            <person name="Antonin V."/>
            <person name="Barry K.W."/>
            <person name="Bougher N.L."/>
            <person name="Buchanan P."/>
            <person name="Buyck B."/>
            <person name="Bense V."/>
            <person name="Catcheside P."/>
            <person name="Chovatia M."/>
            <person name="Cooper J."/>
            <person name="Damon W."/>
            <person name="Desjardin D."/>
            <person name="Finy P."/>
            <person name="Geml J."/>
            <person name="Haridas S."/>
            <person name="Hughes K."/>
            <person name="Justo A."/>
            <person name="Karasinski D."/>
            <person name="Kautmanova I."/>
            <person name="Kiss B."/>
            <person name="Kocsube S."/>
            <person name="Kotiranta H."/>
            <person name="LaButti K.M."/>
            <person name="Lechner B.E."/>
            <person name="Liimatainen K."/>
            <person name="Lipzen A."/>
            <person name="Lukacs Z."/>
            <person name="Mihaltcheva S."/>
            <person name="Morgado L.N."/>
            <person name="Niskanen T."/>
            <person name="Noordeloos M.E."/>
            <person name="Ohm R.A."/>
            <person name="Ortiz-Santana B."/>
            <person name="Ovrebo C."/>
            <person name="Racz N."/>
            <person name="Riley R."/>
            <person name="Savchenko A."/>
            <person name="Shiryaev A."/>
            <person name="Soop K."/>
            <person name="Spirin V."/>
            <person name="Szebenyi C."/>
            <person name="Tomsovsky M."/>
            <person name="Tulloss R.E."/>
            <person name="Uehling J."/>
            <person name="Grigoriev I.V."/>
            <person name="Vagvolgyi C."/>
            <person name="Papp T."/>
            <person name="Martin F.M."/>
            <person name="Miettinen O."/>
            <person name="Hibbett D.S."/>
            <person name="Nagy L.G."/>
        </authorList>
    </citation>
    <scope>NUCLEOTIDE SEQUENCE [LARGE SCALE GENOMIC DNA]</scope>
    <source>
        <strain evidence="1 2">FP101781</strain>
    </source>
</reference>
<comment type="caution">
    <text evidence="1">The sequence shown here is derived from an EMBL/GenBank/DDBJ whole genome shotgun (WGS) entry which is preliminary data.</text>
</comment>
<sequence>MQGGGILVSGPARYLAGTNESTCYDEGCGQFNMRWAVGTDRSFNGSLCYCEAHFATEDCSRTCRRVMPNDDSKQEGVSLRHHIKRPAGLPCVKHPGNPYSGLLSALSLLRRGCPGGPPFSFFLILHSFFVSFSLSSRGSFDTMSSGNKHSWDVFGKFRTGTFVCLISLWL</sequence>
<dbReference type="AlphaFoldDB" id="A0A4Y7TAS8"/>
<evidence type="ECO:0000313" key="1">
    <source>
        <dbReference type="EMBL" id="TEB31275.1"/>
    </source>
</evidence>
<organism evidence="1 2">
    <name type="scientific">Coprinellus micaceus</name>
    <name type="common">Glistening ink-cap mushroom</name>
    <name type="synonym">Coprinus micaceus</name>
    <dbReference type="NCBI Taxonomy" id="71717"/>
    <lineage>
        <taxon>Eukaryota</taxon>
        <taxon>Fungi</taxon>
        <taxon>Dikarya</taxon>
        <taxon>Basidiomycota</taxon>
        <taxon>Agaricomycotina</taxon>
        <taxon>Agaricomycetes</taxon>
        <taxon>Agaricomycetidae</taxon>
        <taxon>Agaricales</taxon>
        <taxon>Agaricineae</taxon>
        <taxon>Psathyrellaceae</taxon>
        <taxon>Coprinellus</taxon>
    </lineage>
</organism>
<name>A0A4Y7TAS8_COPMI</name>
<gene>
    <name evidence="1" type="ORF">FA13DRAFT_357135</name>
</gene>